<evidence type="ECO:0000256" key="8">
    <source>
        <dbReference type="ARBA" id="ARBA00023277"/>
    </source>
</evidence>
<evidence type="ECO:0000259" key="12">
    <source>
        <dbReference type="Pfam" id="PF14686"/>
    </source>
</evidence>
<dbReference type="CDD" id="cd10316">
    <property type="entry name" value="RGL4_M"/>
    <property type="match status" value="1"/>
</dbReference>
<evidence type="ECO:0000256" key="1">
    <source>
        <dbReference type="ARBA" id="ARBA00001324"/>
    </source>
</evidence>
<keyword evidence="9" id="KW-0624">Polysaccharide degradation</keyword>
<dbReference type="Gene3D" id="2.70.98.10">
    <property type="match status" value="1"/>
</dbReference>
<organism evidence="13 14">
    <name type="scientific">Pleomassaria siparia CBS 279.74</name>
    <dbReference type="NCBI Taxonomy" id="1314801"/>
    <lineage>
        <taxon>Eukaryota</taxon>
        <taxon>Fungi</taxon>
        <taxon>Dikarya</taxon>
        <taxon>Ascomycota</taxon>
        <taxon>Pezizomycotina</taxon>
        <taxon>Dothideomycetes</taxon>
        <taxon>Pleosporomycetidae</taxon>
        <taxon>Pleosporales</taxon>
        <taxon>Pleomassariaceae</taxon>
        <taxon>Pleomassaria</taxon>
    </lineage>
</organism>
<sequence>MGSLRSILRSFCVAALLQCAVTTPISPTAPTTKSFLKQIDNSTWIIGNGLWNVTQNKQYATKLWYKEKDLVGKAVGHYVSYNGAASDLSWTSAAIVETGKDYINVKFTALEGDFHWIIYDNLAGAYQYFVNHALPKLGEFRTLWRLDNTTFPKGRTNVKDGLLPPISDYLAGTNVQDETWQKADGTYLTKYDWSAFTRGLDFHGVYGDDVGSWYLNPGKDYINGNHLKQELMVHRESKTGDAVQLNMIHGTHYQALASDNFSDGKTWGPWLWYLNNGSKDDASERAKQEDKAWPYTWFKDTAYQSRGSIKGTLILSDGRPASGAAVFLGDNNSNLTALDQGKDYYYTVYADKDGYFSIDDVRTGTYGLQAWSNGGALADVTTSFLQNAIAVSENKTSDLETLSWKVADRKNRIFQVGDFDRKTVGFKLSGPTPYEHGRIAKCPANLTYTVGLSKQEDWCFGQSALGTWSIVFPSSSENATSVAARLSVSLAGFSGGSSANILLNSVKVGNITTNSALLPSSQDTYRGATQAGEWHLLEFPIAKTALKAGFNQLDFQVTTSTRWRGWLWDSILLEYI</sequence>
<keyword evidence="6 10" id="KW-0732">Signal</keyword>
<dbReference type="GO" id="GO:0102210">
    <property type="term" value="F:rhamnogalacturonan endolyase activity"/>
    <property type="evidence" value="ECO:0007669"/>
    <property type="project" value="UniProtKB-EC"/>
</dbReference>
<dbReference type="EMBL" id="MU005764">
    <property type="protein sequence ID" value="KAF2715454.1"/>
    <property type="molecule type" value="Genomic_DNA"/>
</dbReference>
<dbReference type="InterPro" id="IPR011013">
    <property type="entry name" value="Gal_mutarotase_sf_dom"/>
</dbReference>
<dbReference type="PANTHER" id="PTHR32018:SF1">
    <property type="entry name" value="RHAMNOGALACTURONAN ENDOLYASE"/>
    <property type="match status" value="1"/>
</dbReference>
<comment type="subcellular location">
    <subcellularLocation>
        <location evidence="2">Secreted</location>
    </subcellularLocation>
</comment>
<evidence type="ECO:0000256" key="3">
    <source>
        <dbReference type="ARBA" id="ARBA00010418"/>
    </source>
</evidence>
<dbReference type="GO" id="GO:0000272">
    <property type="term" value="P:polysaccharide catabolic process"/>
    <property type="evidence" value="ECO:0007669"/>
    <property type="project" value="UniProtKB-KW"/>
</dbReference>
<dbReference type="Gene3D" id="2.60.40.1120">
    <property type="entry name" value="Carboxypeptidase-like, regulatory domain"/>
    <property type="match status" value="1"/>
</dbReference>
<dbReference type="InterPro" id="IPR051850">
    <property type="entry name" value="Polysacch_Lyase_4"/>
</dbReference>
<dbReference type="Proteomes" id="UP000799428">
    <property type="component" value="Unassembled WGS sequence"/>
</dbReference>
<comment type="catalytic activity">
    <reaction evidence="1">
        <text>Endotype eliminative cleavage of L-alpha-rhamnopyranosyl-(1-&gt;4)-alpha-D-galactopyranosyluronic acid bonds of rhamnogalacturonan I domains in ramified hairy regions of pectin leaving L-rhamnopyranose at the reducing end and 4-deoxy-4,5-unsaturated D-galactopyranosyluronic acid at the non-reducing end.</text>
        <dbReference type="EC" id="4.2.2.23"/>
    </reaction>
</comment>
<feature type="chain" id="PRO_5026313428" description="rhamnogalacturonan endolyase" evidence="10">
    <location>
        <begin position="23"/>
        <end position="576"/>
    </location>
</feature>
<protein>
    <recommendedName>
        <fullName evidence="4">rhamnogalacturonan endolyase</fullName>
        <ecNumber evidence="4">4.2.2.23</ecNumber>
    </recommendedName>
</protein>
<dbReference type="InterPro" id="IPR029411">
    <property type="entry name" value="RG-lyase_III"/>
</dbReference>
<reference evidence="13" key="1">
    <citation type="journal article" date="2020" name="Stud. Mycol.">
        <title>101 Dothideomycetes genomes: a test case for predicting lifestyles and emergence of pathogens.</title>
        <authorList>
            <person name="Haridas S."/>
            <person name="Albert R."/>
            <person name="Binder M."/>
            <person name="Bloem J."/>
            <person name="Labutti K."/>
            <person name="Salamov A."/>
            <person name="Andreopoulos B."/>
            <person name="Baker S."/>
            <person name="Barry K."/>
            <person name="Bills G."/>
            <person name="Bluhm B."/>
            <person name="Cannon C."/>
            <person name="Castanera R."/>
            <person name="Culley D."/>
            <person name="Daum C."/>
            <person name="Ezra D."/>
            <person name="Gonzalez J."/>
            <person name="Henrissat B."/>
            <person name="Kuo A."/>
            <person name="Liang C."/>
            <person name="Lipzen A."/>
            <person name="Lutzoni F."/>
            <person name="Magnuson J."/>
            <person name="Mondo S."/>
            <person name="Nolan M."/>
            <person name="Ohm R."/>
            <person name="Pangilinan J."/>
            <person name="Park H.-J."/>
            <person name="Ramirez L."/>
            <person name="Alfaro M."/>
            <person name="Sun H."/>
            <person name="Tritt A."/>
            <person name="Yoshinaga Y."/>
            <person name="Zwiers L.-H."/>
            <person name="Turgeon B."/>
            <person name="Goodwin S."/>
            <person name="Spatafora J."/>
            <person name="Crous P."/>
            <person name="Grigoriev I."/>
        </authorList>
    </citation>
    <scope>NUCLEOTIDE SEQUENCE</scope>
    <source>
        <strain evidence="13">CBS 279.74</strain>
    </source>
</reference>
<dbReference type="OrthoDB" id="1179585at2759"/>
<feature type="signal peptide" evidence="10">
    <location>
        <begin position="1"/>
        <end position="22"/>
    </location>
</feature>
<dbReference type="AlphaFoldDB" id="A0A6G1KRH2"/>
<dbReference type="SUPFAM" id="SSF74650">
    <property type="entry name" value="Galactose mutarotase-like"/>
    <property type="match status" value="1"/>
</dbReference>
<dbReference type="InterPro" id="IPR013784">
    <property type="entry name" value="Carb-bd-like_fold"/>
</dbReference>
<feature type="domain" description="Rhamnogalacturonan lyase" evidence="12">
    <location>
        <begin position="317"/>
        <end position="398"/>
    </location>
</feature>
<evidence type="ECO:0000256" key="10">
    <source>
        <dbReference type="SAM" id="SignalP"/>
    </source>
</evidence>
<evidence type="ECO:0000256" key="4">
    <source>
        <dbReference type="ARBA" id="ARBA00012437"/>
    </source>
</evidence>
<evidence type="ECO:0000256" key="7">
    <source>
        <dbReference type="ARBA" id="ARBA00023239"/>
    </source>
</evidence>
<dbReference type="InterPro" id="IPR029413">
    <property type="entry name" value="RG-lyase_II"/>
</dbReference>
<evidence type="ECO:0000259" key="11">
    <source>
        <dbReference type="Pfam" id="PF14683"/>
    </source>
</evidence>
<dbReference type="InterPro" id="IPR014718">
    <property type="entry name" value="GH-type_carb-bd"/>
</dbReference>
<dbReference type="SUPFAM" id="SSF49452">
    <property type="entry name" value="Starch-binding domain-like"/>
    <property type="match status" value="1"/>
</dbReference>
<keyword evidence="14" id="KW-1185">Reference proteome</keyword>
<dbReference type="Gene3D" id="2.60.120.260">
    <property type="entry name" value="Galactose-binding domain-like"/>
    <property type="match status" value="1"/>
</dbReference>
<keyword evidence="7 13" id="KW-0456">Lyase</keyword>
<proteinExistence type="inferred from homology"/>
<name>A0A6G1KRH2_9PLEO</name>
<gene>
    <name evidence="13" type="ORF">K504DRAFT_446312</name>
</gene>
<dbReference type="SUPFAM" id="SSF49785">
    <property type="entry name" value="Galactose-binding domain-like"/>
    <property type="match status" value="1"/>
</dbReference>
<dbReference type="GO" id="GO:0030246">
    <property type="term" value="F:carbohydrate binding"/>
    <property type="evidence" value="ECO:0007669"/>
    <property type="project" value="InterPro"/>
</dbReference>
<evidence type="ECO:0000256" key="9">
    <source>
        <dbReference type="ARBA" id="ARBA00023326"/>
    </source>
</evidence>
<dbReference type="GO" id="GO:0005576">
    <property type="term" value="C:extracellular region"/>
    <property type="evidence" value="ECO:0007669"/>
    <property type="project" value="UniProtKB-SubCell"/>
</dbReference>
<comment type="similarity">
    <text evidence="3">Belongs to the polysaccharide lyase 4 family.</text>
</comment>
<evidence type="ECO:0000313" key="14">
    <source>
        <dbReference type="Proteomes" id="UP000799428"/>
    </source>
</evidence>
<accession>A0A6G1KRH2</accession>
<evidence type="ECO:0000256" key="5">
    <source>
        <dbReference type="ARBA" id="ARBA00022525"/>
    </source>
</evidence>
<evidence type="ECO:0000256" key="6">
    <source>
        <dbReference type="ARBA" id="ARBA00022729"/>
    </source>
</evidence>
<dbReference type="Pfam" id="PF14686">
    <property type="entry name" value="fn3_3"/>
    <property type="match status" value="1"/>
</dbReference>
<evidence type="ECO:0000256" key="2">
    <source>
        <dbReference type="ARBA" id="ARBA00004613"/>
    </source>
</evidence>
<keyword evidence="5" id="KW-0964">Secreted</keyword>
<dbReference type="InterPro" id="IPR008979">
    <property type="entry name" value="Galactose-bd-like_sf"/>
</dbReference>
<dbReference type="PANTHER" id="PTHR32018">
    <property type="entry name" value="RHAMNOGALACTURONATE LYASE FAMILY PROTEIN"/>
    <property type="match status" value="1"/>
</dbReference>
<dbReference type="CDD" id="cd10320">
    <property type="entry name" value="RGL4_N"/>
    <property type="match status" value="1"/>
</dbReference>
<keyword evidence="8" id="KW-0119">Carbohydrate metabolism</keyword>
<dbReference type="Pfam" id="PF14683">
    <property type="entry name" value="CBM-like"/>
    <property type="match status" value="1"/>
</dbReference>
<feature type="domain" description="Rhamnogalacturonan lyase" evidence="11">
    <location>
        <begin position="412"/>
        <end position="573"/>
    </location>
</feature>
<evidence type="ECO:0000313" key="13">
    <source>
        <dbReference type="EMBL" id="KAF2715454.1"/>
    </source>
</evidence>
<dbReference type="EC" id="4.2.2.23" evidence="4"/>